<comment type="caution">
    <text evidence="1">The sequence shown here is derived from an EMBL/GenBank/DDBJ whole genome shotgun (WGS) entry which is preliminary data.</text>
</comment>
<evidence type="ECO:0000313" key="2">
    <source>
        <dbReference type="Proteomes" id="UP000186817"/>
    </source>
</evidence>
<dbReference type="Proteomes" id="UP000186817">
    <property type="component" value="Unassembled WGS sequence"/>
</dbReference>
<protein>
    <submittedName>
        <fullName evidence="1">Uncharacterized protein</fullName>
    </submittedName>
</protein>
<dbReference type="AlphaFoldDB" id="A0A1Q9DR98"/>
<evidence type="ECO:0000313" key="1">
    <source>
        <dbReference type="EMBL" id="OLP97685.1"/>
    </source>
</evidence>
<dbReference type="EMBL" id="LSRX01000425">
    <property type="protein sequence ID" value="OLP97685.1"/>
    <property type="molecule type" value="Genomic_DNA"/>
</dbReference>
<accession>A0A1Q9DR98</accession>
<dbReference type="OrthoDB" id="10270439at2759"/>
<organism evidence="1 2">
    <name type="scientific">Symbiodinium microadriaticum</name>
    <name type="common">Dinoflagellate</name>
    <name type="synonym">Zooxanthella microadriatica</name>
    <dbReference type="NCBI Taxonomy" id="2951"/>
    <lineage>
        <taxon>Eukaryota</taxon>
        <taxon>Sar</taxon>
        <taxon>Alveolata</taxon>
        <taxon>Dinophyceae</taxon>
        <taxon>Suessiales</taxon>
        <taxon>Symbiodiniaceae</taxon>
        <taxon>Symbiodinium</taxon>
    </lineage>
</organism>
<proteinExistence type="predicted"/>
<keyword evidence="2" id="KW-1185">Reference proteome</keyword>
<name>A0A1Q9DR98_SYMMI</name>
<reference evidence="1 2" key="1">
    <citation type="submission" date="2016-02" db="EMBL/GenBank/DDBJ databases">
        <title>Genome analysis of coral dinoflagellate symbionts highlights evolutionary adaptations to a symbiotic lifestyle.</title>
        <authorList>
            <person name="Aranda M."/>
            <person name="Li Y."/>
            <person name="Liew Y.J."/>
            <person name="Baumgarten S."/>
            <person name="Simakov O."/>
            <person name="Wilson M."/>
            <person name="Piel J."/>
            <person name="Ashoor H."/>
            <person name="Bougouffa S."/>
            <person name="Bajic V.B."/>
            <person name="Ryu T."/>
            <person name="Ravasi T."/>
            <person name="Bayer T."/>
            <person name="Micklem G."/>
            <person name="Kim H."/>
            <person name="Bhak J."/>
            <person name="Lajeunesse T.C."/>
            <person name="Voolstra C.R."/>
        </authorList>
    </citation>
    <scope>NUCLEOTIDE SEQUENCE [LARGE SCALE GENOMIC DNA]</scope>
    <source>
        <strain evidence="1 2">CCMP2467</strain>
    </source>
</reference>
<gene>
    <name evidence="1" type="ORF">AK812_SmicGene19949</name>
</gene>
<sequence>MCRAKKVLWCSALFLLRAVRSWQAWSVVLDGVAFEESDQLGICAQPAHGERDGGGGKQTRNIGCAVEVPQGRHDHSCTFREDDLELVQGAYEQGGQEFEVQAILEVRRRGVRHAAMAPERRIQFNDKEIR</sequence>